<gene>
    <name evidence="2" type="ordered locus">MXAN_6786</name>
</gene>
<dbReference type="OrthoDB" id="9941991at2"/>
<proteinExistence type="predicted"/>
<evidence type="ECO:0000313" key="2">
    <source>
        <dbReference type="EMBL" id="ABF89640.1"/>
    </source>
</evidence>
<reference evidence="2 3" key="1">
    <citation type="journal article" date="2006" name="Proc. Natl. Acad. Sci. U.S.A.">
        <title>Evolution of sensory complexity recorded in a myxobacterial genome.</title>
        <authorList>
            <person name="Goldman B.S."/>
            <person name="Nierman W.C."/>
            <person name="Kaiser D."/>
            <person name="Slater S.C."/>
            <person name="Durkin A.S."/>
            <person name="Eisen J.A."/>
            <person name="Ronning C.M."/>
            <person name="Barbazuk W.B."/>
            <person name="Blanchard M."/>
            <person name="Field C."/>
            <person name="Halling C."/>
            <person name="Hinkle G."/>
            <person name="Iartchuk O."/>
            <person name="Kim H.S."/>
            <person name="Mackenzie C."/>
            <person name="Madupu R."/>
            <person name="Miller N."/>
            <person name="Shvartsbeyn A."/>
            <person name="Sullivan S.A."/>
            <person name="Vaudin M."/>
            <person name="Wiegand R."/>
            <person name="Kaplan H.B."/>
        </authorList>
    </citation>
    <scope>NUCLEOTIDE SEQUENCE [LARGE SCALE GENOMIC DNA]</scope>
    <source>
        <strain evidence="3">DK1622</strain>
    </source>
</reference>
<evidence type="ECO:0000256" key="1">
    <source>
        <dbReference type="SAM" id="MobiDB-lite"/>
    </source>
</evidence>
<dbReference type="Proteomes" id="UP000002402">
    <property type="component" value="Chromosome"/>
</dbReference>
<name>Q1CXH0_MYXXD</name>
<keyword evidence="3" id="KW-1185">Reference proteome</keyword>
<sequence length="169" mass="17744">MCSAGPTAPLSPPGRRARGMLLAIALGTALASVPGINALERMVAAEVHAVYGPSDERNGARVDRGGVAFVGKRTRQLRCGRLAGVGSDTWAAVMSATAGVKTKPTLGRELESFQPGFHEAHRQARERRRAVATDTVRLLRSAARMVRGGNAGDRPTLVTQSLRGPPGRG</sequence>
<dbReference type="AlphaFoldDB" id="Q1CXH0"/>
<dbReference type="KEGG" id="mxa:MXAN_6786"/>
<accession>Q1CXH0</accession>
<dbReference type="EMBL" id="CP000113">
    <property type="protein sequence ID" value="ABF89640.1"/>
    <property type="molecule type" value="Genomic_DNA"/>
</dbReference>
<dbReference type="HOGENOM" id="CLU_1584714_0_0_7"/>
<protein>
    <submittedName>
        <fullName evidence="2">Uncharacterized protein</fullName>
    </submittedName>
</protein>
<feature type="region of interest" description="Disordered" evidence="1">
    <location>
        <begin position="147"/>
        <end position="169"/>
    </location>
</feature>
<dbReference type="EnsemblBacteria" id="ABF89640">
    <property type="protein sequence ID" value="ABF89640"/>
    <property type="gene ID" value="MXAN_6786"/>
</dbReference>
<organism evidence="2 3">
    <name type="scientific">Myxococcus xanthus (strain DK1622)</name>
    <dbReference type="NCBI Taxonomy" id="246197"/>
    <lineage>
        <taxon>Bacteria</taxon>
        <taxon>Pseudomonadati</taxon>
        <taxon>Myxococcota</taxon>
        <taxon>Myxococcia</taxon>
        <taxon>Myxococcales</taxon>
        <taxon>Cystobacterineae</taxon>
        <taxon>Myxococcaceae</taxon>
        <taxon>Myxococcus</taxon>
    </lineage>
</organism>
<evidence type="ECO:0000313" key="3">
    <source>
        <dbReference type="Proteomes" id="UP000002402"/>
    </source>
</evidence>